<dbReference type="InterPro" id="IPR005312">
    <property type="entry name" value="DUF1759"/>
</dbReference>
<dbReference type="PANTHER" id="PTHR47331">
    <property type="entry name" value="PHD-TYPE DOMAIN-CONTAINING PROTEIN"/>
    <property type="match status" value="1"/>
</dbReference>
<reference evidence="2 3" key="1">
    <citation type="journal article" date="2014" name="Nat. Genet.">
        <title>Genome and transcriptome of the porcine whipworm Trichuris suis.</title>
        <authorList>
            <person name="Jex A.R."/>
            <person name="Nejsum P."/>
            <person name="Schwarz E.M."/>
            <person name="Hu L."/>
            <person name="Young N.D."/>
            <person name="Hall R.S."/>
            <person name="Korhonen P.K."/>
            <person name="Liao S."/>
            <person name="Thamsborg S."/>
            <person name="Xia J."/>
            <person name="Xu P."/>
            <person name="Wang S."/>
            <person name="Scheerlinck J.P."/>
            <person name="Hofmann A."/>
            <person name="Sternberg P.W."/>
            <person name="Wang J."/>
            <person name="Gasser R.B."/>
        </authorList>
    </citation>
    <scope>NUCLEOTIDE SEQUENCE [LARGE SCALE GENOMIC DNA]</scope>
    <source>
        <strain evidence="2">DCEP-RM93M</strain>
    </source>
</reference>
<dbReference type="Proteomes" id="UP000030764">
    <property type="component" value="Unassembled WGS sequence"/>
</dbReference>
<dbReference type="Pfam" id="PF03564">
    <property type="entry name" value="DUF1759"/>
    <property type="match status" value="1"/>
</dbReference>
<dbReference type="AlphaFoldDB" id="A0A085LQX2"/>
<feature type="compositionally biased region" description="Basic and acidic residues" evidence="1">
    <location>
        <begin position="8"/>
        <end position="20"/>
    </location>
</feature>
<keyword evidence="3" id="KW-1185">Reference proteome</keyword>
<feature type="region of interest" description="Disordered" evidence="1">
    <location>
        <begin position="1"/>
        <end position="20"/>
    </location>
</feature>
<evidence type="ECO:0008006" key="4">
    <source>
        <dbReference type="Google" id="ProtNLM"/>
    </source>
</evidence>
<proteinExistence type="predicted"/>
<dbReference type="PANTHER" id="PTHR47331:SF1">
    <property type="entry name" value="GAG-LIKE PROTEIN"/>
    <property type="match status" value="1"/>
</dbReference>
<evidence type="ECO:0000256" key="1">
    <source>
        <dbReference type="SAM" id="MobiDB-lite"/>
    </source>
</evidence>
<organism evidence="2 3">
    <name type="scientific">Trichuris suis</name>
    <name type="common">pig whipworm</name>
    <dbReference type="NCBI Taxonomy" id="68888"/>
    <lineage>
        <taxon>Eukaryota</taxon>
        <taxon>Metazoa</taxon>
        <taxon>Ecdysozoa</taxon>
        <taxon>Nematoda</taxon>
        <taxon>Enoplea</taxon>
        <taxon>Dorylaimia</taxon>
        <taxon>Trichinellida</taxon>
        <taxon>Trichuridae</taxon>
        <taxon>Trichuris</taxon>
    </lineage>
</organism>
<sequence length="454" mass="50928">MRIPKPLAHGDAEVDAATPDRDTRYSHVPIAPFKRADEWIDSVSASLEHLITSGGPCQAALLQQLPPAITIEPFDGDPRKWDQFIGSYKALVHDVVSSNAQRIAILKQLLTPRIRTCIAPQLCGPSLYAQALKDLRRLFGDPNLIVDAYIKNLLDITPMRSDNCSDVERFFFDVQGAVNTLRTHGASSELTSRTTLQAVVSKMIKRLQSLWARRSYDLRPRPANLCDLDVWLEEIVTIQSNAQSDVHEYSERQVKKLKQKETHRYLNTVVFDHTPKECPVCGNGHQLINCSVFSFSTPQQRAETLKKHGRCFACFEPNHQARKCKHRCPCNIDNCRLKHHLLLHGATQVFPTRSFQNVRPEKEPVHICSGSVLPFSADVLLSIVRARLVTNDNNTMEVNVLLDPGSEATLIRGDIARKLSLTGPAQNIRLGTFHGIDLSKPEGKIRITFFGLSP</sequence>
<evidence type="ECO:0000313" key="3">
    <source>
        <dbReference type="Proteomes" id="UP000030764"/>
    </source>
</evidence>
<gene>
    <name evidence="2" type="ORF">M513_11731</name>
</gene>
<dbReference type="EMBL" id="KL363329">
    <property type="protein sequence ID" value="KFD47368.1"/>
    <property type="molecule type" value="Genomic_DNA"/>
</dbReference>
<protein>
    <recommendedName>
        <fullName evidence="4">Peptidase A2 domain-containing protein</fullName>
    </recommendedName>
</protein>
<name>A0A085LQX2_9BILA</name>
<evidence type="ECO:0000313" key="2">
    <source>
        <dbReference type="EMBL" id="KFD47368.1"/>
    </source>
</evidence>
<accession>A0A085LQX2</accession>